<dbReference type="Proteomes" id="UP000305836">
    <property type="component" value="Unassembled WGS sequence"/>
</dbReference>
<dbReference type="Pfam" id="PF01385">
    <property type="entry name" value="OrfB_IS605"/>
    <property type="match status" value="1"/>
</dbReference>
<evidence type="ECO:0000256" key="3">
    <source>
        <dbReference type="ARBA" id="ARBA00022723"/>
    </source>
</evidence>
<dbReference type="AlphaFoldDB" id="A0A4U3LGJ1"/>
<comment type="similarity">
    <text evidence="1">In the C-terminal section; belongs to the transposase 35 family.</text>
</comment>
<evidence type="ECO:0000259" key="7">
    <source>
        <dbReference type="Pfam" id="PF01385"/>
    </source>
</evidence>
<evidence type="ECO:0000256" key="1">
    <source>
        <dbReference type="ARBA" id="ARBA00008761"/>
    </source>
</evidence>
<evidence type="ECO:0000259" key="8">
    <source>
        <dbReference type="Pfam" id="PF07282"/>
    </source>
</evidence>
<keyword evidence="6" id="KW-0233">DNA recombination</keyword>
<dbReference type="GO" id="GO:0003677">
    <property type="term" value="F:DNA binding"/>
    <property type="evidence" value="ECO:0007669"/>
    <property type="project" value="UniProtKB-KW"/>
</dbReference>
<organism evidence="10 11">
    <name type="scientific">Kribbella jiaozuonensis</name>
    <dbReference type="NCBI Taxonomy" id="2575441"/>
    <lineage>
        <taxon>Bacteria</taxon>
        <taxon>Bacillati</taxon>
        <taxon>Actinomycetota</taxon>
        <taxon>Actinomycetes</taxon>
        <taxon>Propionibacteriales</taxon>
        <taxon>Kribbellaceae</taxon>
        <taxon>Kribbella</taxon>
    </lineage>
</organism>
<protein>
    <submittedName>
        <fullName evidence="10">Transposase</fullName>
    </submittedName>
</protein>
<keyword evidence="3" id="KW-0479">Metal-binding</keyword>
<feature type="domain" description="Transposase putative helix-turn-helix" evidence="9">
    <location>
        <begin position="3"/>
        <end position="36"/>
    </location>
</feature>
<dbReference type="Pfam" id="PF12323">
    <property type="entry name" value="HTH_OrfB_IS605"/>
    <property type="match status" value="1"/>
</dbReference>
<dbReference type="InterPro" id="IPR021027">
    <property type="entry name" value="Transposase_put_HTH"/>
</dbReference>
<keyword evidence="4" id="KW-0862">Zinc</keyword>
<dbReference type="GO" id="GO:0032196">
    <property type="term" value="P:transposition"/>
    <property type="evidence" value="ECO:0007669"/>
    <property type="project" value="UniProtKB-KW"/>
</dbReference>
<dbReference type="InterPro" id="IPR010095">
    <property type="entry name" value="Cas12f1-like_TNB"/>
</dbReference>
<dbReference type="EMBL" id="SZPZ01000006">
    <property type="protein sequence ID" value="TKK74675.1"/>
    <property type="molecule type" value="Genomic_DNA"/>
</dbReference>
<feature type="domain" description="Probable transposase IS891/IS1136/IS1341" evidence="7">
    <location>
        <begin position="174"/>
        <end position="275"/>
    </location>
</feature>
<dbReference type="NCBIfam" id="NF040570">
    <property type="entry name" value="guided_TnpB"/>
    <property type="match status" value="1"/>
</dbReference>
<proteinExistence type="inferred from homology"/>
<evidence type="ECO:0000313" key="10">
    <source>
        <dbReference type="EMBL" id="TKK74675.1"/>
    </source>
</evidence>
<comment type="caution">
    <text evidence="10">The sequence shown here is derived from an EMBL/GenBank/DDBJ whole genome shotgun (WGS) entry which is preliminary data.</text>
</comment>
<keyword evidence="2" id="KW-0815">Transposition</keyword>
<keyword evidence="11" id="KW-1185">Reference proteome</keyword>
<evidence type="ECO:0000256" key="2">
    <source>
        <dbReference type="ARBA" id="ARBA00022578"/>
    </source>
</evidence>
<dbReference type="GO" id="GO:0046872">
    <property type="term" value="F:metal ion binding"/>
    <property type="evidence" value="ECO:0007669"/>
    <property type="project" value="UniProtKB-KW"/>
</dbReference>
<accession>A0A4U3LGJ1</accession>
<sequence length="394" mass="44075">MSRYRLAPTGAQAEGLLEQCSHARFVWNLALEQWSMWRPGRRLSAPGLVVQMRQLTEARRQHDWLRAGSQTVQQQALRDFDHAVKAFFTGARRRPTWRKAGRREGFRVVGSQAGRVERLSRKWAKVLVPKVGWIRFRLSRTLPAARSYRITRDAASRWHIAFAARPEPILAPGNGRVVGVDRGVAVSAALSTGQLLVCPAPRPAERKRLRRLQRRLARASPGSNRRIRTKAAIAKLKARETDRRKDWVEQVSTDLARRFDVIRVEDLDIRSMTRSAGGTTVAPGKNVRQKAGLNRAILANGWGRLVERLEQKAVGRVQKVAAAYTSQTCSRCGTRDRKARESQATFRCRACGYTANADVNAAINIAAGRAVTARGAERVLPAMKREPQLSTSSP</sequence>
<dbReference type="InterPro" id="IPR001959">
    <property type="entry name" value="Transposase"/>
</dbReference>
<reference evidence="10 11" key="1">
    <citation type="submission" date="2019-04" db="EMBL/GenBank/DDBJ databases">
        <title>Kribbella sp. NEAU-THZ 27 nov., a novel actinomycete isolated from soil.</title>
        <authorList>
            <person name="Duan L."/>
        </authorList>
    </citation>
    <scope>NUCLEOTIDE SEQUENCE [LARGE SCALE GENOMIC DNA]</scope>
    <source>
        <strain evidence="11">NEAU-THZ27</strain>
    </source>
</reference>
<dbReference type="Pfam" id="PF07282">
    <property type="entry name" value="Cas12f1-like_TNB"/>
    <property type="match status" value="1"/>
</dbReference>
<evidence type="ECO:0000259" key="9">
    <source>
        <dbReference type="Pfam" id="PF12323"/>
    </source>
</evidence>
<evidence type="ECO:0000256" key="4">
    <source>
        <dbReference type="ARBA" id="ARBA00022833"/>
    </source>
</evidence>
<evidence type="ECO:0000256" key="6">
    <source>
        <dbReference type="ARBA" id="ARBA00023172"/>
    </source>
</evidence>
<keyword evidence="5" id="KW-0238">DNA-binding</keyword>
<dbReference type="OrthoDB" id="6230307at2"/>
<name>A0A4U3LGJ1_9ACTN</name>
<feature type="domain" description="Cas12f1-like TNB" evidence="8">
    <location>
        <begin position="302"/>
        <end position="365"/>
    </location>
</feature>
<evidence type="ECO:0000256" key="5">
    <source>
        <dbReference type="ARBA" id="ARBA00023125"/>
    </source>
</evidence>
<gene>
    <name evidence="10" type="ORF">FDA38_37380</name>
</gene>
<evidence type="ECO:0000313" key="11">
    <source>
        <dbReference type="Proteomes" id="UP000305836"/>
    </source>
</evidence>
<dbReference type="GO" id="GO:0006310">
    <property type="term" value="P:DNA recombination"/>
    <property type="evidence" value="ECO:0007669"/>
    <property type="project" value="UniProtKB-KW"/>
</dbReference>